<name>A0ACB8RQ02_9AGAM</name>
<reference evidence="1" key="2">
    <citation type="journal article" date="2022" name="New Phytol.">
        <title>Evolutionary transition to the ectomycorrhizal habit in the genomes of a hyperdiverse lineage of mushroom-forming fungi.</title>
        <authorList>
            <person name="Looney B."/>
            <person name="Miyauchi S."/>
            <person name="Morin E."/>
            <person name="Drula E."/>
            <person name="Courty P.E."/>
            <person name="Kohler A."/>
            <person name="Kuo A."/>
            <person name="LaButti K."/>
            <person name="Pangilinan J."/>
            <person name="Lipzen A."/>
            <person name="Riley R."/>
            <person name="Andreopoulos W."/>
            <person name="He G."/>
            <person name="Johnson J."/>
            <person name="Nolan M."/>
            <person name="Tritt A."/>
            <person name="Barry K.W."/>
            <person name="Grigoriev I.V."/>
            <person name="Nagy L.G."/>
            <person name="Hibbett D."/>
            <person name="Henrissat B."/>
            <person name="Matheny P.B."/>
            <person name="Labbe J."/>
            <person name="Martin F.M."/>
        </authorList>
    </citation>
    <scope>NUCLEOTIDE SEQUENCE</scope>
    <source>
        <strain evidence="1">FP105234-sp</strain>
    </source>
</reference>
<dbReference type="Proteomes" id="UP000814033">
    <property type="component" value="Unassembled WGS sequence"/>
</dbReference>
<keyword evidence="2" id="KW-1185">Reference proteome</keyword>
<evidence type="ECO:0000313" key="2">
    <source>
        <dbReference type="Proteomes" id="UP000814033"/>
    </source>
</evidence>
<gene>
    <name evidence="1" type="ORF">FA95DRAFT_1607185</name>
</gene>
<evidence type="ECO:0000313" key="1">
    <source>
        <dbReference type="EMBL" id="KAI0046115.1"/>
    </source>
</evidence>
<proteinExistence type="predicted"/>
<comment type="caution">
    <text evidence="1">The sequence shown here is derived from an EMBL/GenBank/DDBJ whole genome shotgun (WGS) entry which is preliminary data.</text>
</comment>
<reference evidence="1" key="1">
    <citation type="submission" date="2021-02" db="EMBL/GenBank/DDBJ databases">
        <authorList>
            <consortium name="DOE Joint Genome Institute"/>
            <person name="Ahrendt S."/>
            <person name="Looney B.P."/>
            <person name="Miyauchi S."/>
            <person name="Morin E."/>
            <person name="Drula E."/>
            <person name="Courty P.E."/>
            <person name="Chicoki N."/>
            <person name="Fauchery L."/>
            <person name="Kohler A."/>
            <person name="Kuo A."/>
            <person name="Labutti K."/>
            <person name="Pangilinan J."/>
            <person name="Lipzen A."/>
            <person name="Riley R."/>
            <person name="Andreopoulos W."/>
            <person name="He G."/>
            <person name="Johnson J."/>
            <person name="Barry K.W."/>
            <person name="Grigoriev I.V."/>
            <person name="Nagy L."/>
            <person name="Hibbett D."/>
            <person name="Henrissat B."/>
            <person name="Matheny P.B."/>
            <person name="Labbe J."/>
            <person name="Martin F."/>
        </authorList>
    </citation>
    <scope>NUCLEOTIDE SEQUENCE</scope>
    <source>
        <strain evidence="1">FP105234-sp</strain>
    </source>
</reference>
<protein>
    <submittedName>
        <fullName evidence="1">Uncharacterized protein</fullName>
    </submittedName>
</protein>
<sequence length="238" mass="25674">MFASPIATLASLAYATGVLASSQAPPSVQLDRATFISNASGVVAQFLGIPFTLPPVGNLRLRLSLPNAPYTGVHNASAFGPACDCDDEGTFFSISTTNLTTDEDVRTYLATNYLKGAPSADIDTAPDLFKRLAALIGDLAFQSPRRLLLQQRAGKQPVFSYSTKRLKTLPDLRAFHSSDVAMIFGPSDMTDYLIRFAAHLDPNFLTFLDGTVPMSISLDTFRLEGIEALTKVALAHPW</sequence>
<organism evidence="1 2">
    <name type="scientific">Auriscalpium vulgare</name>
    <dbReference type="NCBI Taxonomy" id="40419"/>
    <lineage>
        <taxon>Eukaryota</taxon>
        <taxon>Fungi</taxon>
        <taxon>Dikarya</taxon>
        <taxon>Basidiomycota</taxon>
        <taxon>Agaricomycotina</taxon>
        <taxon>Agaricomycetes</taxon>
        <taxon>Russulales</taxon>
        <taxon>Auriscalpiaceae</taxon>
        <taxon>Auriscalpium</taxon>
    </lineage>
</organism>
<dbReference type="EMBL" id="MU275934">
    <property type="protein sequence ID" value="KAI0046115.1"/>
    <property type="molecule type" value="Genomic_DNA"/>
</dbReference>
<accession>A0ACB8RQ02</accession>